<accession>A0A067M5G7</accession>
<feature type="domain" description="GH18" evidence="10">
    <location>
        <begin position="37"/>
        <end position="416"/>
    </location>
</feature>
<comment type="similarity">
    <text evidence="8">Belongs to the glycosyl hydrolase 18 family.</text>
</comment>
<dbReference type="InterPro" id="IPR050314">
    <property type="entry name" value="Glycosyl_Hydrlase_18"/>
</dbReference>
<comment type="catalytic activity">
    <reaction evidence="1">
        <text>Random endo-hydrolysis of N-acetyl-beta-D-glucosaminide (1-&gt;4)-beta-linkages in chitin and chitodextrins.</text>
        <dbReference type="EC" id="3.2.1.14"/>
    </reaction>
</comment>
<dbReference type="GO" id="GO:0006032">
    <property type="term" value="P:chitin catabolic process"/>
    <property type="evidence" value="ECO:0007669"/>
    <property type="project" value="UniProtKB-KW"/>
</dbReference>
<evidence type="ECO:0000256" key="3">
    <source>
        <dbReference type="ARBA" id="ARBA00023024"/>
    </source>
</evidence>
<feature type="signal peptide" evidence="9">
    <location>
        <begin position="1"/>
        <end position="20"/>
    </location>
</feature>
<sequence length="416" mass="44752">MHCLADYLLLSLLCLTGVIASPVRPRTPETNGPVATAWYAGYHAIDYPIENIPWDKYTSVTYAFGLPSKNASVINLAPLDTLLLPQFVEAAHKNNVKAKLSLGGWTGSLWYSTNVATADNRTAFTNAIVALAEQYQLDGIDFDWEYPGKVGVGCNAVSPNDTANFLLFLQELRQAVGQDFLLTAAVATIPFSDSEGNPSADVSGFAEVLSYIAIMNYDIFGPFTLTFGPNAPLKDSCASAAAQKQGSATSAVSAWTTAGFPTKQIVLGVPAYGHSVTVPPSAAYCNGTHELVPYALFNASVHAPGDKWDNPTAVDVCGVQQNFGGTFDFWALVEDGWLTSDGKPAEGIDYTYDSCSQTPFIYNSTTQLMISYDDAQSFAAKGQFIKENELLGFSMWEMGGDYNDILLNSIRSAIGF</sequence>
<keyword evidence="2 7" id="KW-0378">Hydrolase</keyword>
<keyword evidence="6" id="KW-0624">Polysaccharide degradation</keyword>
<dbReference type="Pfam" id="PF00704">
    <property type="entry name" value="Glyco_hydro_18"/>
    <property type="match status" value="1"/>
</dbReference>
<evidence type="ECO:0000256" key="2">
    <source>
        <dbReference type="ARBA" id="ARBA00022801"/>
    </source>
</evidence>
<dbReference type="PANTHER" id="PTHR11177:SF392">
    <property type="entry name" value="HAP41P"/>
    <property type="match status" value="1"/>
</dbReference>
<dbReference type="InParanoid" id="A0A067M5G7"/>
<organism evidence="11 12">
    <name type="scientific">Botryobasidium botryosum (strain FD-172 SS1)</name>
    <dbReference type="NCBI Taxonomy" id="930990"/>
    <lineage>
        <taxon>Eukaryota</taxon>
        <taxon>Fungi</taxon>
        <taxon>Dikarya</taxon>
        <taxon>Basidiomycota</taxon>
        <taxon>Agaricomycotina</taxon>
        <taxon>Agaricomycetes</taxon>
        <taxon>Cantharellales</taxon>
        <taxon>Botryobasidiaceae</taxon>
        <taxon>Botryobasidium</taxon>
    </lineage>
</organism>
<dbReference type="GO" id="GO:0008843">
    <property type="term" value="F:endochitinase activity"/>
    <property type="evidence" value="ECO:0007669"/>
    <property type="project" value="UniProtKB-EC"/>
</dbReference>
<gene>
    <name evidence="11" type="ORF">BOTBODRAFT_177717</name>
</gene>
<keyword evidence="5 7" id="KW-0326">Glycosidase</keyword>
<name>A0A067M5G7_BOTB1</name>
<dbReference type="PROSITE" id="PS51910">
    <property type="entry name" value="GH18_2"/>
    <property type="match status" value="1"/>
</dbReference>
<dbReference type="PROSITE" id="PS01095">
    <property type="entry name" value="GH18_1"/>
    <property type="match status" value="1"/>
</dbReference>
<feature type="chain" id="PRO_5001645272" evidence="9">
    <location>
        <begin position="21"/>
        <end position="416"/>
    </location>
</feature>
<dbReference type="STRING" id="930990.A0A067M5G7"/>
<dbReference type="InterPro" id="IPR001223">
    <property type="entry name" value="Glyco_hydro18_cat"/>
</dbReference>
<dbReference type="SMART" id="SM00636">
    <property type="entry name" value="Glyco_18"/>
    <property type="match status" value="1"/>
</dbReference>
<reference evidence="12" key="1">
    <citation type="journal article" date="2014" name="Proc. Natl. Acad. Sci. U.S.A.">
        <title>Extensive sampling of basidiomycete genomes demonstrates inadequacy of the white-rot/brown-rot paradigm for wood decay fungi.</title>
        <authorList>
            <person name="Riley R."/>
            <person name="Salamov A.A."/>
            <person name="Brown D.W."/>
            <person name="Nagy L.G."/>
            <person name="Floudas D."/>
            <person name="Held B.W."/>
            <person name="Levasseur A."/>
            <person name="Lombard V."/>
            <person name="Morin E."/>
            <person name="Otillar R."/>
            <person name="Lindquist E.A."/>
            <person name="Sun H."/>
            <person name="LaButti K.M."/>
            <person name="Schmutz J."/>
            <person name="Jabbour D."/>
            <person name="Luo H."/>
            <person name="Baker S.E."/>
            <person name="Pisabarro A.G."/>
            <person name="Walton J.D."/>
            <person name="Blanchette R.A."/>
            <person name="Henrissat B."/>
            <person name="Martin F."/>
            <person name="Cullen D."/>
            <person name="Hibbett D.S."/>
            <person name="Grigoriev I.V."/>
        </authorList>
    </citation>
    <scope>NUCLEOTIDE SEQUENCE [LARGE SCALE GENOMIC DNA]</scope>
    <source>
        <strain evidence="12">FD-172 SS1</strain>
    </source>
</reference>
<dbReference type="AlphaFoldDB" id="A0A067M5G7"/>
<protein>
    <submittedName>
        <fullName evidence="11">Glycoside hydrolase family 18 protein</fullName>
    </submittedName>
</protein>
<keyword evidence="9" id="KW-0732">Signal</keyword>
<evidence type="ECO:0000313" key="11">
    <source>
        <dbReference type="EMBL" id="KDQ11023.1"/>
    </source>
</evidence>
<dbReference type="EMBL" id="KL198062">
    <property type="protein sequence ID" value="KDQ11023.1"/>
    <property type="molecule type" value="Genomic_DNA"/>
</dbReference>
<dbReference type="InterPro" id="IPR017853">
    <property type="entry name" value="GH"/>
</dbReference>
<evidence type="ECO:0000256" key="8">
    <source>
        <dbReference type="RuleBase" id="RU004453"/>
    </source>
</evidence>
<dbReference type="Proteomes" id="UP000027195">
    <property type="component" value="Unassembled WGS sequence"/>
</dbReference>
<evidence type="ECO:0000259" key="10">
    <source>
        <dbReference type="PROSITE" id="PS51910"/>
    </source>
</evidence>
<dbReference type="SUPFAM" id="SSF51445">
    <property type="entry name" value="(Trans)glycosidases"/>
    <property type="match status" value="1"/>
</dbReference>
<dbReference type="OrthoDB" id="73875at2759"/>
<dbReference type="GO" id="GO:0008061">
    <property type="term" value="F:chitin binding"/>
    <property type="evidence" value="ECO:0007669"/>
    <property type="project" value="InterPro"/>
</dbReference>
<evidence type="ECO:0000256" key="9">
    <source>
        <dbReference type="SAM" id="SignalP"/>
    </source>
</evidence>
<evidence type="ECO:0000256" key="1">
    <source>
        <dbReference type="ARBA" id="ARBA00000822"/>
    </source>
</evidence>
<evidence type="ECO:0000256" key="7">
    <source>
        <dbReference type="RuleBase" id="RU000489"/>
    </source>
</evidence>
<proteinExistence type="inferred from homology"/>
<keyword evidence="12" id="KW-1185">Reference proteome</keyword>
<dbReference type="GO" id="GO:0000272">
    <property type="term" value="P:polysaccharide catabolic process"/>
    <property type="evidence" value="ECO:0007669"/>
    <property type="project" value="UniProtKB-KW"/>
</dbReference>
<dbReference type="GO" id="GO:0005576">
    <property type="term" value="C:extracellular region"/>
    <property type="evidence" value="ECO:0007669"/>
    <property type="project" value="TreeGrafter"/>
</dbReference>
<keyword evidence="3" id="KW-0146">Chitin degradation</keyword>
<dbReference type="InterPro" id="IPR029070">
    <property type="entry name" value="Chitinase_insertion_sf"/>
</dbReference>
<dbReference type="PANTHER" id="PTHR11177">
    <property type="entry name" value="CHITINASE"/>
    <property type="match status" value="1"/>
</dbReference>
<evidence type="ECO:0000313" key="12">
    <source>
        <dbReference type="Proteomes" id="UP000027195"/>
    </source>
</evidence>
<dbReference type="Gene3D" id="3.10.50.10">
    <property type="match status" value="1"/>
</dbReference>
<dbReference type="InterPro" id="IPR001579">
    <property type="entry name" value="Glyco_hydro_18_chit_AS"/>
</dbReference>
<dbReference type="Gene3D" id="3.20.20.80">
    <property type="entry name" value="Glycosidases"/>
    <property type="match status" value="1"/>
</dbReference>
<dbReference type="HOGENOM" id="CLU_002833_6_1_1"/>
<dbReference type="InterPro" id="IPR011583">
    <property type="entry name" value="Chitinase_II/V-like_cat"/>
</dbReference>
<evidence type="ECO:0000256" key="6">
    <source>
        <dbReference type="ARBA" id="ARBA00023326"/>
    </source>
</evidence>
<evidence type="ECO:0000256" key="5">
    <source>
        <dbReference type="ARBA" id="ARBA00023295"/>
    </source>
</evidence>
<keyword evidence="4" id="KW-0119">Carbohydrate metabolism</keyword>
<evidence type="ECO:0000256" key="4">
    <source>
        <dbReference type="ARBA" id="ARBA00023277"/>
    </source>
</evidence>
<dbReference type="SUPFAM" id="SSF54556">
    <property type="entry name" value="Chitinase insertion domain"/>
    <property type="match status" value="1"/>
</dbReference>